<dbReference type="Gene3D" id="3.30.200.20">
    <property type="entry name" value="Phosphorylase Kinase, domain 1"/>
    <property type="match status" value="1"/>
</dbReference>
<accession>A0A0G4I9T5</accession>
<feature type="compositionally biased region" description="Basic and acidic residues" evidence="6">
    <location>
        <begin position="519"/>
        <end position="540"/>
    </location>
</feature>
<reference evidence="8" key="1">
    <citation type="submission" date="2014-11" db="EMBL/GenBank/DDBJ databases">
        <authorList>
            <person name="Otto D Thomas"/>
            <person name="Naeem Raeece"/>
        </authorList>
    </citation>
    <scope>NUCLEOTIDE SEQUENCE</scope>
</reference>
<keyword evidence="4" id="KW-0418">Kinase</keyword>
<feature type="compositionally biased region" description="Basic and acidic residues" evidence="6">
    <location>
        <begin position="558"/>
        <end position="568"/>
    </location>
</feature>
<evidence type="ECO:0000256" key="2">
    <source>
        <dbReference type="ARBA" id="ARBA00022679"/>
    </source>
</evidence>
<dbReference type="FunFam" id="1.10.510.10:FF:000040">
    <property type="entry name" value="Mitogen-activated protein kinase"/>
    <property type="match status" value="1"/>
</dbReference>
<evidence type="ECO:0000256" key="5">
    <source>
        <dbReference type="ARBA" id="ARBA00022840"/>
    </source>
</evidence>
<feature type="compositionally biased region" description="Acidic residues" evidence="6">
    <location>
        <begin position="569"/>
        <end position="590"/>
    </location>
</feature>
<dbReference type="PROSITE" id="PS50011">
    <property type="entry name" value="PROTEIN_KINASE_DOM"/>
    <property type="match status" value="1"/>
</dbReference>
<keyword evidence="3" id="KW-0547">Nucleotide-binding</keyword>
<feature type="region of interest" description="Disordered" evidence="6">
    <location>
        <begin position="733"/>
        <end position="805"/>
    </location>
</feature>
<dbReference type="SUPFAM" id="SSF56112">
    <property type="entry name" value="Protein kinase-like (PK-like)"/>
    <property type="match status" value="1"/>
</dbReference>
<dbReference type="InterPro" id="IPR011009">
    <property type="entry name" value="Kinase-like_dom_sf"/>
</dbReference>
<protein>
    <recommendedName>
        <fullName evidence="7">Protein kinase domain-containing protein</fullName>
    </recommendedName>
</protein>
<dbReference type="SMART" id="SM00220">
    <property type="entry name" value="S_TKc"/>
    <property type="match status" value="1"/>
</dbReference>
<dbReference type="CDD" id="cd07834">
    <property type="entry name" value="STKc_MAPK"/>
    <property type="match status" value="1"/>
</dbReference>
<feature type="compositionally biased region" description="Acidic residues" evidence="6">
    <location>
        <begin position="492"/>
        <end position="517"/>
    </location>
</feature>
<feature type="compositionally biased region" description="Low complexity" evidence="6">
    <location>
        <begin position="475"/>
        <end position="486"/>
    </location>
</feature>
<dbReference type="GO" id="GO:0005524">
    <property type="term" value="F:ATP binding"/>
    <property type="evidence" value="ECO:0007669"/>
    <property type="project" value="UniProtKB-KW"/>
</dbReference>
<dbReference type="GO" id="GO:0004674">
    <property type="term" value="F:protein serine/threonine kinase activity"/>
    <property type="evidence" value="ECO:0007669"/>
    <property type="project" value="UniProtKB-KW"/>
</dbReference>
<feature type="compositionally biased region" description="Low complexity" evidence="6">
    <location>
        <begin position="653"/>
        <end position="665"/>
    </location>
</feature>
<dbReference type="VEuPathDB" id="CryptoDB:Cvel_12362"/>
<evidence type="ECO:0000259" key="7">
    <source>
        <dbReference type="PROSITE" id="PS50011"/>
    </source>
</evidence>
<evidence type="ECO:0000313" key="8">
    <source>
        <dbReference type="EMBL" id="CEM53916.1"/>
    </source>
</evidence>
<dbReference type="AlphaFoldDB" id="A0A0G4I9T5"/>
<evidence type="ECO:0000256" key="1">
    <source>
        <dbReference type="ARBA" id="ARBA00022527"/>
    </source>
</evidence>
<dbReference type="InterPro" id="IPR000719">
    <property type="entry name" value="Prot_kinase_dom"/>
</dbReference>
<dbReference type="Gene3D" id="1.10.510.10">
    <property type="entry name" value="Transferase(Phosphotransferase) domain 1"/>
    <property type="match status" value="1"/>
</dbReference>
<gene>
    <name evidence="8" type="ORF">Cvel_12362</name>
</gene>
<dbReference type="Pfam" id="PF00069">
    <property type="entry name" value="Pkinase"/>
    <property type="match status" value="2"/>
</dbReference>
<evidence type="ECO:0000256" key="6">
    <source>
        <dbReference type="SAM" id="MobiDB-lite"/>
    </source>
</evidence>
<feature type="region of interest" description="Disordered" evidence="6">
    <location>
        <begin position="475"/>
        <end position="700"/>
    </location>
</feature>
<dbReference type="PROSITE" id="PS00108">
    <property type="entry name" value="PROTEIN_KINASE_ST"/>
    <property type="match status" value="1"/>
</dbReference>
<evidence type="ECO:0000256" key="4">
    <source>
        <dbReference type="ARBA" id="ARBA00022777"/>
    </source>
</evidence>
<feature type="domain" description="Protein kinase" evidence="7">
    <location>
        <begin position="51"/>
        <end position="406"/>
    </location>
</feature>
<name>A0A0G4I9T5_9ALVE</name>
<keyword evidence="2" id="KW-0808">Transferase</keyword>
<proteinExistence type="predicted"/>
<dbReference type="PANTHER" id="PTHR24055">
    <property type="entry name" value="MITOGEN-ACTIVATED PROTEIN KINASE"/>
    <property type="match status" value="1"/>
</dbReference>
<sequence length="805" mass="89295">MEVISQAQMQQYQLGAPRATGREIEDLKQHLERGEKDNSSLDTPIPFGGRYVNLSVCGSGSYGTVRIARDIITGRLVAIKSCRDSLRCEVFAKRILRELRILRHLQGHENLLQMYDVEVVKNVTINPATGAEEIHASSSSPGERDMEGMQQQQVPIRTVAELPRVGGKHCLEGVDVLMVSGLMETDLGHIINSRQPLSMEHCQFFLYQILRGLKYLHSAGVVHRDLKPKNVLVNSDCDLRICDFGLSRYHEGLAAAANSPVGCGDGGVSPMTEYVQTRWYRAPEVLCSWGSYGPAVDVWSAGCILAETIIRKPLFTGSDTRSQVVAIVDFLGNPSTEDVGDIPHEVVRRFIQRLPRRAPMSKATLRSRLPGWAAREEDCVDLLHRMLSFSPKRRITVEEALRHPFLAHLHMEEDEPSRMPLDKNDFLFDQVTVGREGGTGHDQAHLETFLKEMLEERKHWEAVANESSSLTASTLASSNSACSPSNRQNTFETEEGDYDDCESMEGYEEDEEEEAEMEMSLRGDGVHRGEKEVRGGRGRSELAAAGPCRVPVSSSGRGDSHYRRRDPPVEEEDEDEEQVSDCEEEEEEEGDHLPPIQRYRSSLSRPSTAAQTSTSQSSSVCNPPNPKRNSAPQPEPQEETYEDASHVRVSRHQQQNKCEQQQQQQGGTETTGLFPPIPRGVIPERSRNEGREHSSSESIPPAFTFAANAKYGPPGGVVLVPFSPTDTGAAVSFAPAPRGFSHSQNMRRVEHPHHHDERGRENETDNRGGRGGREDEVLTEAGSDAIREALGDGGITLEDVPDSDC</sequence>
<feature type="compositionally biased region" description="Basic and acidic residues" evidence="6">
    <location>
        <begin position="682"/>
        <end position="695"/>
    </location>
</feature>
<dbReference type="PhylomeDB" id="A0A0G4I9T5"/>
<feature type="compositionally biased region" description="Basic and acidic residues" evidence="6">
    <location>
        <begin position="747"/>
        <end position="776"/>
    </location>
</feature>
<dbReference type="EMBL" id="CDMZ01005738">
    <property type="protein sequence ID" value="CEM53916.1"/>
    <property type="molecule type" value="Genomic_DNA"/>
</dbReference>
<evidence type="ECO:0000256" key="3">
    <source>
        <dbReference type="ARBA" id="ARBA00022741"/>
    </source>
</evidence>
<dbReference type="InterPro" id="IPR008271">
    <property type="entry name" value="Ser/Thr_kinase_AS"/>
</dbReference>
<organism evidence="8">
    <name type="scientific">Chromera velia CCMP2878</name>
    <dbReference type="NCBI Taxonomy" id="1169474"/>
    <lineage>
        <taxon>Eukaryota</taxon>
        <taxon>Sar</taxon>
        <taxon>Alveolata</taxon>
        <taxon>Colpodellida</taxon>
        <taxon>Chromeraceae</taxon>
        <taxon>Chromera</taxon>
    </lineage>
</organism>
<feature type="compositionally biased region" description="Low complexity" evidence="6">
    <location>
        <begin position="607"/>
        <end position="619"/>
    </location>
</feature>
<keyword evidence="5" id="KW-0067">ATP-binding</keyword>
<keyword evidence="1" id="KW-0723">Serine/threonine-protein kinase</keyword>
<dbReference type="InterPro" id="IPR050117">
    <property type="entry name" value="MAPK"/>
</dbReference>